<dbReference type="EMBL" id="LWUJ01000014">
    <property type="protein sequence ID" value="OAL09822.1"/>
    <property type="molecule type" value="Genomic_DNA"/>
</dbReference>
<evidence type="ECO:0000313" key="1">
    <source>
        <dbReference type="EMBL" id="OAL09822.1"/>
    </source>
</evidence>
<accession>A0A1A9QB75</accession>
<dbReference type="AlphaFoldDB" id="A0A1A9QB75"/>
<reference evidence="2" key="1">
    <citation type="submission" date="2016-04" db="EMBL/GenBank/DDBJ databases">
        <authorList>
            <person name="Quiroz-Castaneda R.E."/>
            <person name="Martinez-Ocampo F."/>
        </authorList>
    </citation>
    <scope>NUCLEOTIDE SEQUENCE [LARGE SCALE GENOMIC DNA]</scope>
    <source>
        <strain evidence="2">INIFAP01</strain>
    </source>
</reference>
<name>A0A1A9QB75_9MOLU</name>
<sequence>MHIFAKAGLGVGAVAGIGGAGYGIYNVMQPAPKAPEKINIVKIRNTFGEAIINFSTENTLVSEKLKKLKEDSSDPKHTKLKEAKRKEIAKPNDGLEDFRNACQEIYYSGFTNKSSDTFKDFQSFCARTIKDKITKESWATDRANWKGRFDKLNKKEINPSSQELQQIASKTSQNGNELRDWCTKVADLVFEGSENASFRDAQASCGKND</sequence>
<evidence type="ECO:0000313" key="2">
    <source>
        <dbReference type="Proteomes" id="UP000077623"/>
    </source>
</evidence>
<dbReference type="RefSeq" id="WP_187150675.1">
    <property type="nucleotide sequence ID" value="NZ_LWUJ01000014.1"/>
</dbReference>
<dbReference type="STRING" id="432608.A6V39_05185"/>
<proteinExistence type="predicted"/>
<keyword evidence="2" id="KW-1185">Reference proteome</keyword>
<dbReference type="Proteomes" id="UP000077623">
    <property type="component" value="Unassembled WGS sequence"/>
</dbReference>
<protein>
    <submittedName>
        <fullName evidence="1">Uncharacterized protein</fullName>
    </submittedName>
</protein>
<comment type="caution">
    <text evidence="1">The sequence shown here is derived from an EMBL/GenBank/DDBJ whole genome shotgun (WGS) entry which is preliminary data.</text>
</comment>
<gene>
    <name evidence="1" type="ORF">A6V39_05185</name>
</gene>
<organism evidence="1 2">
    <name type="scientific">Candidatus Mycoplasma haematobovis</name>
    <dbReference type="NCBI Taxonomy" id="432608"/>
    <lineage>
        <taxon>Bacteria</taxon>
        <taxon>Bacillati</taxon>
        <taxon>Mycoplasmatota</taxon>
        <taxon>Mollicutes</taxon>
        <taxon>Mycoplasmataceae</taxon>
        <taxon>Mycoplasma</taxon>
    </lineage>
</organism>